<dbReference type="EMBL" id="EF528674">
    <property type="protein sequence ID" value="ABO85380.1"/>
    <property type="molecule type" value="Genomic_DNA"/>
</dbReference>
<reference evidence="1" key="2">
    <citation type="submission" date="2007-03" db="EMBL/GenBank/DDBJ databases">
        <authorList>
            <person name="Mardis E.R."/>
        </authorList>
    </citation>
    <scope>NUCLEOTIDE SEQUENCE</scope>
</reference>
<dbReference type="AlphaFoldDB" id="A5HGC5"/>
<sequence length="41" mass="4932">TLTKLLWNASDSHYKKTLPPQVFIFNCFSQFHLRGFRLQTF</sequence>
<reference evidence="1" key="3">
    <citation type="submission" date="2007-03" db="EMBL/GenBank/DDBJ databases">
        <authorList>
            <person name="Rogozin I.B."/>
            <person name="Iyer L.M."/>
            <person name="Liang L."/>
            <person name="Glazko G.V."/>
            <person name="Liston V.G."/>
            <person name="Pavlov Y.I."/>
            <person name="Pancer Z."/>
        </authorList>
    </citation>
    <scope>NUCLEOTIDE SEQUENCE</scope>
</reference>
<proteinExistence type="predicted"/>
<evidence type="ECO:0000313" key="1">
    <source>
        <dbReference type="EMBL" id="ABO85380.1"/>
    </source>
</evidence>
<protein>
    <submittedName>
        <fullName evidence="1">Variable lymphocyte receptor A cassette</fullName>
    </submittedName>
</protein>
<organism evidence="1">
    <name type="scientific">Petromyzon marinus</name>
    <name type="common">Sea lamprey</name>
    <dbReference type="NCBI Taxonomy" id="7757"/>
    <lineage>
        <taxon>Eukaryota</taxon>
        <taxon>Metazoa</taxon>
        <taxon>Chordata</taxon>
        <taxon>Craniata</taxon>
        <taxon>Vertebrata</taxon>
        <taxon>Cyclostomata</taxon>
        <taxon>Hyperoartia</taxon>
        <taxon>Petromyzontiformes</taxon>
        <taxon>Petromyzontidae</taxon>
        <taxon>Petromyzon</taxon>
    </lineage>
</organism>
<name>A5HGC5_PETMA</name>
<feature type="non-terminal residue" evidence="1">
    <location>
        <position position="41"/>
    </location>
</feature>
<feature type="non-terminal residue" evidence="1">
    <location>
        <position position="1"/>
    </location>
</feature>
<reference evidence="1" key="1">
    <citation type="journal article" date="2007" name="Nat. Immunol.">
        <title>Evolution and diversification of lamprey antigen receptors: evidence for involvement of an AID-APOBEC family cytosine deaminase.</title>
        <authorList>
            <person name="Rogozin I.B."/>
            <person name="Iyer L.M."/>
            <person name="Liang L."/>
            <person name="Glazko G.V."/>
            <person name="Liston V.G."/>
            <person name="Pavlov Y.I."/>
            <person name="Aravind L."/>
            <person name="Pancer Z."/>
        </authorList>
    </citation>
    <scope>NUCLEOTIDE SEQUENCE</scope>
</reference>
<accession>A5HGC5</accession>
<keyword evidence="1" id="KW-0675">Receptor</keyword>